<dbReference type="AlphaFoldDB" id="A0AAX3UFL6"/>
<evidence type="ECO:0000313" key="4">
    <source>
        <dbReference type="Proteomes" id="UP001242513"/>
    </source>
</evidence>
<keyword evidence="3" id="KW-1185">Reference proteome</keyword>
<organism evidence="2 4">
    <name type="scientific">Lactobacillus kefiranofaciens</name>
    <dbReference type="NCBI Taxonomy" id="267818"/>
    <lineage>
        <taxon>Bacteria</taxon>
        <taxon>Bacillati</taxon>
        <taxon>Bacillota</taxon>
        <taxon>Bacilli</taxon>
        <taxon>Lactobacillales</taxon>
        <taxon>Lactobacillaceae</taxon>
        <taxon>Lactobacillus</taxon>
    </lineage>
</organism>
<proteinExistence type="predicted"/>
<reference evidence="2" key="3">
    <citation type="submission" date="2023-04" db="EMBL/GenBank/DDBJ databases">
        <authorList>
            <person name="Wang Y."/>
        </authorList>
    </citation>
    <scope>NUCLEOTIDE SEQUENCE</scope>
    <source>
        <strain evidence="2">ZW18</strain>
    </source>
</reference>
<dbReference type="EMBL" id="CP123735">
    <property type="protein sequence ID" value="WGO86404.1"/>
    <property type="molecule type" value="Genomic_DNA"/>
</dbReference>
<evidence type="ECO:0000313" key="2">
    <source>
        <dbReference type="EMBL" id="WGO86404.1"/>
    </source>
</evidence>
<evidence type="ECO:0000313" key="3">
    <source>
        <dbReference type="Proteomes" id="UP000181860"/>
    </source>
</evidence>
<reference evidence="2" key="2">
    <citation type="journal article" date="2022" name="Food Funct.">
        <title>Lactobacillus kefiranofaciens ZW18 from Kefir enhances the anti-tumor effect of anti-programmed cell death 1 (PD-1) immunotherapy by modulating the gut microbiota.</title>
        <authorList>
            <person name="Zhao J."/>
            <person name="Wang Y."/>
            <person name="Wang J."/>
            <person name="Lv M."/>
            <person name="Zhou C."/>
            <person name="Jia L."/>
            <person name="Geng W."/>
        </authorList>
    </citation>
    <scope>NUCLEOTIDE SEQUENCE</scope>
    <source>
        <strain evidence="2">ZW18</strain>
    </source>
</reference>
<protein>
    <submittedName>
        <fullName evidence="2">Uncharacterized protein</fullName>
    </submittedName>
</protein>
<reference evidence="1 3" key="1">
    <citation type="submission" date="2016-10" db="EMBL/GenBank/DDBJ databases">
        <authorList>
            <person name="Varghese N."/>
            <person name="Submissions S."/>
        </authorList>
    </citation>
    <scope>NUCLEOTIDE SEQUENCE [LARGE SCALE GENOMIC DNA]</scope>
    <source>
        <strain evidence="1 3">ATCC 43761</strain>
    </source>
</reference>
<dbReference type="Proteomes" id="UP000181860">
    <property type="component" value="Unassembled WGS sequence"/>
</dbReference>
<sequence>MDIRNALDRADLMVFDGNNHEDFIDKMEIQYKENSGYEERLTLNRQRETITYHRKQPDNLKVTSTYFFTDQISKILDNLNPIDFTTTIPGLPKNVVVSSTDLGQFKCKIVRRKLKTIQISGDYEKYSLPAPWNELMKLLHEILDIPATGPLLDEHFYKRRRRCKDDYIYLTVTFEEYGKKYNYLTDDDSIMVGDWVLVPVGSNKQTHQVLVIAKNYYKKDQVPYPLHKIKKVVRKIEPDE</sequence>
<evidence type="ECO:0000313" key="1">
    <source>
        <dbReference type="EMBL" id="SDA48484.1"/>
    </source>
</evidence>
<dbReference type="Proteomes" id="UP001242513">
    <property type="component" value="Chromosome"/>
</dbReference>
<name>A0AAX3UFL6_9LACO</name>
<dbReference type="EMBL" id="FMXC01000006">
    <property type="protein sequence ID" value="SDA48484.1"/>
    <property type="molecule type" value="Genomic_DNA"/>
</dbReference>
<dbReference type="RefSeq" id="WP_025084157.1">
    <property type="nucleotide sequence ID" value="NZ_CP123735.1"/>
</dbReference>
<gene>
    <name evidence="2" type="ORF">QEJ78_02740</name>
    <name evidence="1" type="ORF">SAMN02983011_00841</name>
</gene>
<accession>A0AAX3UFL6</accession>